<feature type="domain" description="YqcC-like" evidence="2">
    <location>
        <begin position="7"/>
        <end position="103"/>
    </location>
</feature>
<dbReference type="Gene3D" id="1.20.1440.40">
    <property type="entry name" value="YqcC-like"/>
    <property type="match status" value="1"/>
</dbReference>
<evidence type="ECO:0000256" key="1">
    <source>
        <dbReference type="ARBA" id="ARBA00060999"/>
    </source>
</evidence>
<sequence length="109" mass="12670">MTLHDSVRHRLNTLEALMREHRHWQESMPDDSAFASTQPFCMDTLEPLQWLQWVLIPRMHQTIDAGLPLPQSFAVAPYYEMALEAAHPFRDTLLPELQRLDALFADDNA</sequence>
<comment type="similarity">
    <text evidence="1">To the N-terminal of E.carotovora exoenzyme regulation regulon ORF1. The C-terminal part is colinear with YqcB.</text>
</comment>
<dbReference type="PANTHER" id="PTHR39586:SF1">
    <property type="entry name" value="CYTOPLASMIC PROTEIN"/>
    <property type="match status" value="1"/>
</dbReference>
<evidence type="ECO:0000259" key="2">
    <source>
        <dbReference type="Pfam" id="PF04287"/>
    </source>
</evidence>
<reference evidence="4" key="1">
    <citation type="submission" date="2015-10" db="EMBL/GenBank/DDBJ databases">
        <title>Complete Genome Sequencing of Klebsiella sp. strain G5.</title>
        <authorList>
            <person name="Chan K.-G."/>
            <person name="Chen J.-W."/>
        </authorList>
    </citation>
    <scope>NUCLEOTIDE SEQUENCE [LARGE SCALE GENOMIC DNA]</scope>
    <source>
        <strain evidence="4">G5</strain>
    </source>
</reference>
<accession>A0A806XD31</accession>
<dbReference type="Pfam" id="PF04287">
    <property type="entry name" value="DUF446"/>
    <property type="match status" value="1"/>
</dbReference>
<dbReference type="EMBL" id="CP012871">
    <property type="protein sequence ID" value="ALR78972.1"/>
    <property type="molecule type" value="Genomic_DNA"/>
</dbReference>
<dbReference type="OrthoDB" id="8794567at2"/>
<evidence type="ECO:0000313" key="3">
    <source>
        <dbReference type="EMBL" id="ALR78972.1"/>
    </source>
</evidence>
<dbReference type="InterPro" id="IPR023376">
    <property type="entry name" value="YqcC-like_dom"/>
</dbReference>
<dbReference type="RefSeq" id="WP_013364951.1">
    <property type="nucleotide sequence ID" value="NZ_CP012871.1"/>
</dbReference>
<dbReference type="InterPro" id="IPR007384">
    <property type="entry name" value="UCP006257"/>
</dbReference>
<dbReference type="SUPFAM" id="SSF158452">
    <property type="entry name" value="YqcC-like"/>
    <property type="match status" value="1"/>
</dbReference>
<dbReference type="GO" id="GO:0044010">
    <property type="term" value="P:single-species biofilm formation"/>
    <property type="evidence" value="ECO:0007669"/>
    <property type="project" value="TreeGrafter"/>
</dbReference>
<evidence type="ECO:0000313" key="4">
    <source>
        <dbReference type="Proteomes" id="UP000069162"/>
    </source>
</evidence>
<proteinExistence type="predicted"/>
<protein>
    <recommendedName>
        <fullName evidence="2">YqcC-like domain-containing protein</fullName>
    </recommendedName>
</protein>
<dbReference type="OMA" id="LQWIFIP"/>
<dbReference type="PANTHER" id="PTHR39586">
    <property type="entry name" value="CYTOPLASMIC PROTEIN-RELATED"/>
    <property type="match status" value="1"/>
</dbReference>
<organism evidence="3 4">
    <name type="scientific">[Enterobacter] lignolyticus</name>
    <dbReference type="NCBI Taxonomy" id="1334193"/>
    <lineage>
        <taxon>Bacteria</taxon>
        <taxon>Pseudomonadati</taxon>
        <taxon>Pseudomonadota</taxon>
        <taxon>Gammaproteobacteria</taxon>
        <taxon>Enterobacterales</taxon>
        <taxon>Enterobacteriaceae</taxon>
        <taxon>Pluralibacter</taxon>
    </lineage>
</organism>
<dbReference type="Proteomes" id="UP000069162">
    <property type="component" value="Chromosome"/>
</dbReference>
<dbReference type="FunFam" id="1.20.1440.40:FF:000001">
    <property type="entry name" value="DUF446 domain protein"/>
    <property type="match status" value="1"/>
</dbReference>
<dbReference type="AlphaFoldDB" id="A0A806XD31"/>
<name>A0A806XD31_9ENTR</name>
<dbReference type="PIRSF" id="PIRSF006257">
    <property type="entry name" value="UCP006257"/>
    <property type="match status" value="1"/>
</dbReference>
<gene>
    <name evidence="3" type="ORF">AO703_16945</name>
</gene>
<dbReference type="KEGG" id="kle:AO703_16945"/>
<dbReference type="InterPro" id="IPR036814">
    <property type="entry name" value="YqcC-like_sf"/>
</dbReference>